<evidence type="ECO:0000256" key="1">
    <source>
        <dbReference type="SAM" id="SignalP"/>
    </source>
</evidence>
<dbReference type="Gene3D" id="2.10.60.10">
    <property type="entry name" value="CD59"/>
    <property type="match status" value="1"/>
</dbReference>
<protein>
    <submittedName>
        <fullName evidence="2">Plethodontid modulating factor</fullName>
    </submittedName>
</protein>
<name>Q0GAQ0_9SALA</name>
<dbReference type="InterPro" id="IPR045860">
    <property type="entry name" value="Snake_toxin-like_sf"/>
</dbReference>
<feature type="chain" id="PRO_5004172404" evidence="1">
    <location>
        <begin position="20"/>
        <end position="84"/>
    </location>
</feature>
<keyword evidence="1" id="KW-0732">Signal</keyword>
<sequence>MRTTALLILLVVLASTGEALRCKVLNGNSDWCPPGNDDACMRYKSIDLEIMGCATQRFCDAWEAAFAAEGLEDLFMCCTGELCN</sequence>
<dbReference type="EMBL" id="DQ882427">
    <property type="protein sequence ID" value="ABI48716.1"/>
    <property type="molecule type" value="mRNA"/>
</dbReference>
<organism evidence="2">
    <name type="scientific">Plethodon kentucki</name>
    <name type="common">Kentucky salamander</name>
    <dbReference type="NCBI Taxonomy" id="263673"/>
    <lineage>
        <taxon>Eukaryota</taxon>
        <taxon>Metazoa</taxon>
        <taxon>Chordata</taxon>
        <taxon>Craniata</taxon>
        <taxon>Vertebrata</taxon>
        <taxon>Euteleostomi</taxon>
        <taxon>Amphibia</taxon>
        <taxon>Batrachia</taxon>
        <taxon>Caudata</taxon>
        <taxon>Salamandroidea</taxon>
        <taxon>Plethodontidae</taxon>
        <taxon>Plethodontinae</taxon>
        <taxon>Plethodon</taxon>
    </lineage>
</organism>
<dbReference type="AlphaFoldDB" id="Q0GAQ0"/>
<accession>Q0GAQ0</accession>
<proteinExistence type="evidence at transcript level"/>
<feature type="signal peptide" evidence="1">
    <location>
        <begin position="1"/>
        <end position="19"/>
    </location>
</feature>
<dbReference type="SUPFAM" id="SSF57302">
    <property type="entry name" value="Snake toxin-like"/>
    <property type="match status" value="1"/>
</dbReference>
<reference evidence="2" key="1">
    <citation type="submission" date="2006-08" db="EMBL/GenBank/DDBJ databases">
        <title>Plethodontid modulating factor (PMF): a multigene family that produces a hypervariable salamander courtship pheromone.</title>
        <authorList>
            <person name="Palmer C.A."/>
            <person name="Watts R.A."/>
            <person name="Houck L.D."/>
            <person name="Picard A.L."/>
            <person name="Arnold S.J."/>
        </authorList>
    </citation>
    <scope>NUCLEOTIDE SEQUENCE</scope>
    <source>
        <tissue evidence="2">Mental gland</tissue>
    </source>
</reference>
<evidence type="ECO:0000313" key="2">
    <source>
        <dbReference type="EMBL" id="ABI48716.1"/>
    </source>
</evidence>